<dbReference type="Pfam" id="PF06114">
    <property type="entry name" value="Peptidase_M78"/>
    <property type="match status" value="1"/>
</dbReference>
<geneLocation type="plasmid" evidence="2">
    <name>pSSII-1</name>
</geneLocation>
<name>A0A6H0A0W0_LYSSH</name>
<accession>A0A6H0A0W0</accession>
<dbReference type="InterPro" id="IPR010359">
    <property type="entry name" value="IrrE_HExxH"/>
</dbReference>
<dbReference type="EMBL" id="MT075580">
    <property type="protein sequence ID" value="QIS31193.1"/>
    <property type="molecule type" value="Genomic_DNA"/>
</dbReference>
<organism evidence="2">
    <name type="scientific">Lysinibacillus sphaericus</name>
    <name type="common">Bacillus sphaericus</name>
    <dbReference type="NCBI Taxonomy" id="1421"/>
    <lineage>
        <taxon>Bacteria</taxon>
        <taxon>Bacillati</taxon>
        <taxon>Bacillota</taxon>
        <taxon>Bacilli</taxon>
        <taxon>Bacillales</taxon>
        <taxon>Bacillaceae</taxon>
        <taxon>Lysinibacillus</taxon>
    </lineage>
</organism>
<protein>
    <recommendedName>
        <fullName evidence="1">IrrE N-terminal-like domain-containing protein</fullName>
    </recommendedName>
</protein>
<dbReference type="RefSeq" id="WP_051889574.1">
    <property type="nucleotide sequence ID" value="NZ_CP064071.1"/>
</dbReference>
<evidence type="ECO:0000259" key="1">
    <source>
        <dbReference type="Pfam" id="PF06114"/>
    </source>
</evidence>
<dbReference type="InterPro" id="IPR052345">
    <property type="entry name" value="Rad_response_metalloprotease"/>
</dbReference>
<proteinExistence type="predicted"/>
<feature type="domain" description="IrrE N-terminal-like" evidence="1">
    <location>
        <begin position="64"/>
        <end position="162"/>
    </location>
</feature>
<keyword evidence="2" id="KW-0614">Plasmid</keyword>
<dbReference type="Gene3D" id="1.10.10.2910">
    <property type="match status" value="1"/>
</dbReference>
<reference evidence="2" key="1">
    <citation type="submission" date="2020-02" db="EMBL/GenBank/DDBJ databases">
        <authorList>
            <person name="Hu X."/>
            <person name="Yuan Z."/>
            <person name="Cheng J."/>
            <person name="Geng P."/>
        </authorList>
    </citation>
    <scope>NUCLEOTIDE SEQUENCE</scope>
    <source>
        <strain evidence="2">SSII-1</strain>
        <plasmid evidence="2">pSSII-1</plasmid>
    </source>
</reference>
<dbReference type="AlphaFoldDB" id="A0A6H0A0W0"/>
<evidence type="ECO:0000313" key="2">
    <source>
        <dbReference type="EMBL" id="QIS31193.1"/>
    </source>
</evidence>
<dbReference type="PANTHER" id="PTHR43236:SF1">
    <property type="entry name" value="BLL7220 PROTEIN"/>
    <property type="match status" value="1"/>
</dbReference>
<dbReference type="PANTHER" id="PTHR43236">
    <property type="entry name" value="ANTITOXIN HIGA1"/>
    <property type="match status" value="1"/>
</dbReference>
<sequence length="253" mass="29187">MERKKSPEEIYAEDIAEAFALSYLQEKFGHDFFIGSQIENIIAENENVNIIYQYVEDVKYFGAAVSHESGEKFIAINSYHPLRIRYFTVAHELWHLTRGIMIQDKNFNHERAADRFAAAVMLPRTLTKDLWERYKKESGIEKTVISIADLAQVPYQSVIRRAKEIGIKFPSSLLKKTEEEWQVERIKMGFPSSNLDKAVKDTRFFAYEDVVVKGVEHYGLDTLTAASKLAKFAPQKAEQYQKILYVGDAEDES</sequence>